<dbReference type="AlphaFoldDB" id="L0AZZ4"/>
<protein>
    <submittedName>
        <fullName evidence="1">Uncharacterized protein</fullName>
    </submittedName>
</protein>
<gene>
    <name evidence="1" type="ORF">BEWA_002350</name>
</gene>
<reference evidence="1 2" key="1">
    <citation type="journal article" date="2012" name="BMC Genomics">
        <title>Comparative genomic analysis and phylogenetic position of Theileria equi.</title>
        <authorList>
            <person name="Kappmeyer L.S."/>
            <person name="Thiagarajan M."/>
            <person name="Herndon D.R."/>
            <person name="Ramsay J.D."/>
            <person name="Caler E."/>
            <person name="Djikeng A."/>
            <person name="Gillespie J.J."/>
            <person name="Lau A.O."/>
            <person name="Roalson E.H."/>
            <person name="Silva J.C."/>
            <person name="Silva M.G."/>
            <person name="Suarez C.E."/>
            <person name="Ueti M.W."/>
            <person name="Nene V.M."/>
            <person name="Mealey R.H."/>
            <person name="Knowles D.P."/>
            <person name="Brayton K.A."/>
        </authorList>
    </citation>
    <scope>NUCLEOTIDE SEQUENCE [LARGE SCALE GENOMIC DNA]</scope>
    <source>
        <strain evidence="1 2">WA</strain>
    </source>
</reference>
<dbReference type="InterPro" id="IPR007480">
    <property type="entry name" value="DUF529"/>
</dbReference>
<name>L0AZZ4_THEEQ</name>
<dbReference type="EMBL" id="CP001670">
    <property type="protein sequence ID" value="AFZ80828.1"/>
    <property type="molecule type" value="Genomic_DNA"/>
</dbReference>
<evidence type="ECO:0000313" key="1">
    <source>
        <dbReference type="EMBL" id="AFZ80828.1"/>
    </source>
</evidence>
<dbReference type="Pfam" id="PF04385">
    <property type="entry name" value="FAINT"/>
    <property type="match status" value="1"/>
</dbReference>
<organism evidence="1 2">
    <name type="scientific">Theileria equi strain WA</name>
    <dbReference type="NCBI Taxonomy" id="1537102"/>
    <lineage>
        <taxon>Eukaryota</taxon>
        <taxon>Sar</taxon>
        <taxon>Alveolata</taxon>
        <taxon>Apicomplexa</taxon>
        <taxon>Aconoidasida</taxon>
        <taxon>Piroplasmida</taxon>
        <taxon>Theileriidae</taxon>
        <taxon>Theileria</taxon>
    </lineage>
</organism>
<accession>L0AZZ4</accession>
<proteinExistence type="predicted"/>
<dbReference type="Proteomes" id="UP000031512">
    <property type="component" value="Chromosome 3"/>
</dbReference>
<dbReference type="VEuPathDB" id="PiroplasmaDB:BEWA_002350"/>
<dbReference type="GeneID" id="15804814"/>
<sequence length="327" mass="37098">MCGEIVTLDIFSPSPSLFIITDHVLYGVNHRAFVPKDGCSLVSVVDNRDTLWTGKDGEEFTGVHQYSREGYPSLLGIYSKDDESRREVCLEKNDDKWKVIDKLEFETKLYSMKDFAVPIRGSDSTVYGSKELVERLDDSKIELEFSDEPLENASDQAFTTGTASEYTMKPFAENMKELEYFRKVLLTKTPLPVVDEFTLDISNAPDEHFIKLVDDVDNGYKQKKYSPLYGTYKRTIDGTFNKVVDGPAVIWIAQPNERCGYVSCLTKDNKPELVTVAVCGRSDFVAFDRFAKDASGSWTSITVEAFERKMQTIKTTKKRCGCLPKCW</sequence>
<dbReference type="RefSeq" id="XP_004830494.1">
    <property type="nucleotide sequence ID" value="XM_004830437.1"/>
</dbReference>
<evidence type="ECO:0000313" key="2">
    <source>
        <dbReference type="Proteomes" id="UP000031512"/>
    </source>
</evidence>
<dbReference type="KEGG" id="beq:BEWA_002350"/>
<keyword evidence="2" id="KW-1185">Reference proteome</keyword>